<accession>A0A6C0VGZ1</accession>
<evidence type="ECO:0000313" key="3">
    <source>
        <dbReference type="Proteomes" id="UP000467371"/>
    </source>
</evidence>
<gene>
    <name evidence="2" type="ORF">FQU78_06250</name>
</gene>
<sequence length="257" mass="30666">MFNQYFNEQNPLTSFFLGIFSAFIISWLTYRFVKRREMIDSARMDWESKKRERIRQEVTSWANPILLTVIDLKSRLKNILDDEGYLALSKNCNEQVNPNWAISYDYFMNSTIFLFGQYFAWIQMLKNKLNFELFESQKEKYDFFKAIRLVEGSLSRFPQEEHCSGKDTQVFRLQQKVIGELFTITSESDKHQCLNYSDFLKKLDDPNFTYHLEPLKLLIEDVRPGMDCRWKRLEATRQALTILEDQCNKLLSISNET</sequence>
<evidence type="ECO:0000313" key="2">
    <source>
        <dbReference type="EMBL" id="QIB90717.1"/>
    </source>
</evidence>
<dbReference type="RefSeq" id="WP_163645438.1">
    <property type="nucleotide sequence ID" value="NZ_CP042908.1"/>
</dbReference>
<dbReference type="AlphaFoldDB" id="A0A6C0VGZ1"/>
<organism evidence="2 3">
    <name type="scientific">Methanosarcina mazei</name>
    <name type="common">Methanosarcina frisia</name>
    <dbReference type="NCBI Taxonomy" id="2209"/>
    <lineage>
        <taxon>Archaea</taxon>
        <taxon>Methanobacteriati</taxon>
        <taxon>Methanobacteriota</taxon>
        <taxon>Stenosarchaea group</taxon>
        <taxon>Methanomicrobia</taxon>
        <taxon>Methanosarcinales</taxon>
        <taxon>Methanosarcinaceae</taxon>
        <taxon>Methanosarcina</taxon>
    </lineage>
</organism>
<protein>
    <submittedName>
        <fullName evidence="2">Uncharacterized protein</fullName>
    </submittedName>
</protein>
<dbReference type="Proteomes" id="UP000467371">
    <property type="component" value="Chromosome"/>
</dbReference>
<dbReference type="EMBL" id="CP042908">
    <property type="protein sequence ID" value="QIB90717.1"/>
    <property type="molecule type" value="Genomic_DNA"/>
</dbReference>
<dbReference type="GeneID" id="44086725"/>
<keyword evidence="1" id="KW-1133">Transmembrane helix</keyword>
<keyword evidence="1" id="KW-0812">Transmembrane</keyword>
<evidence type="ECO:0000256" key="1">
    <source>
        <dbReference type="SAM" id="Phobius"/>
    </source>
</evidence>
<feature type="transmembrane region" description="Helical" evidence="1">
    <location>
        <begin position="12"/>
        <end position="33"/>
    </location>
</feature>
<keyword evidence="1" id="KW-0472">Membrane</keyword>
<reference evidence="2 3" key="1">
    <citation type="journal article" date="2020" name="Environ. Microbiol. Rep.">
        <title>Redox cycling of Fe(II) and Fe(III) in magnetite accelerates aceticlastic methanogenesis by Methanosarcina mazei.</title>
        <authorList>
            <person name="Wang H."/>
            <person name="Byrne J.M."/>
            <person name="Liu P."/>
            <person name="Liu J."/>
            <person name="Dong X."/>
            <person name="Lu Y."/>
        </authorList>
    </citation>
    <scope>NUCLEOTIDE SEQUENCE [LARGE SCALE GENOMIC DNA]</scope>
    <source>
        <strain evidence="3">zm-15</strain>
    </source>
</reference>
<name>A0A6C0VGZ1_METMZ</name>
<proteinExistence type="predicted"/>